<dbReference type="RefSeq" id="WP_336497629.1">
    <property type="nucleotide sequence ID" value="NZ_JBAWSY010000006.1"/>
</dbReference>
<accession>A0ABU8F4Y9</accession>
<evidence type="ECO:0000313" key="1">
    <source>
        <dbReference type="EMBL" id="MEI4770070.1"/>
    </source>
</evidence>
<name>A0ABU8F4Y9_9BACI</name>
<proteinExistence type="predicted"/>
<dbReference type="Proteomes" id="UP001364890">
    <property type="component" value="Unassembled WGS sequence"/>
</dbReference>
<organism evidence="1 2">
    <name type="scientific">Psychrobacillus mangrovi</name>
    <dbReference type="NCBI Taxonomy" id="3117745"/>
    <lineage>
        <taxon>Bacteria</taxon>
        <taxon>Bacillati</taxon>
        <taxon>Bacillota</taxon>
        <taxon>Bacilli</taxon>
        <taxon>Bacillales</taxon>
        <taxon>Bacillaceae</taxon>
        <taxon>Psychrobacillus</taxon>
    </lineage>
</organism>
<comment type="caution">
    <text evidence="1">The sequence shown here is derived from an EMBL/GenBank/DDBJ whole genome shotgun (WGS) entry which is preliminary data.</text>
</comment>
<evidence type="ECO:0000313" key="2">
    <source>
        <dbReference type="Proteomes" id="UP001364890"/>
    </source>
</evidence>
<gene>
    <name evidence="1" type="ORF">WAX74_10515</name>
</gene>
<keyword evidence="2" id="KW-1185">Reference proteome</keyword>
<sequence>MNNLRLITSNLIQDLTKLSNEASSIYWVTAFAMKSGVKLVLPTLKEALSRDAELKLLSFT</sequence>
<dbReference type="EMBL" id="JBAWSY010000006">
    <property type="protein sequence ID" value="MEI4770070.1"/>
    <property type="molecule type" value="Genomic_DNA"/>
</dbReference>
<protein>
    <submittedName>
        <fullName evidence="1">Uncharacterized protein</fullName>
    </submittedName>
</protein>
<reference evidence="1 2" key="1">
    <citation type="submission" date="2024-01" db="EMBL/GenBank/DDBJ databases">
        <title>Seven novel Bacillus-like species.</title>
        <authorList>
            <person name="Liu G."/>
        </authorList>
    </citation>
    <scope>NUCLEOTIDE SEQUENCE [LARGE SCALE GENOMIC DNA]</scope>
    <source>
        <strain evidence="1 2">FJAT-51614</strain>
    </source>
</reference>